<organism evidence="1">
    <name type="scientific">marine sediment metagenome</name>
    <dbReference type="NCBI Taxonomy" id="412755"/>
    <lineage>
        <taxon>unclassified sequences</taxon>
        <taxon>metagenomes</taxon>
        <taxon>ecological metagenomes</taxon>
    </lineage>
</organism>
<sequence length="322" mass="35639">MAIKTYTGGVKFLEKELLEKEESEQMFTPTIYTGGVKFIEPEPTGTTLTMFPPQYKVKSLSLKEDYERKTLEQAGVTQRMRGIGEPPKEYKLESPLSKLPETGKKIVQMLGGLQGFKATEPETYKQINDISKVINEQPDKLSRIAKAHELLTGEPIEQSLEEMGEPTIQPWEKTGYTYKLGVGEIEHIRLPKKFDQAQGLAQQALQFTTSGKIGDVMRTVAQDIVLGYLVTVGLKGLYQSGLRVEDTWISGKKLEAAMARAQKAYIAETGKFKATLSNNDLAIIKAIQRIVRSSGVKAGEIAGVKVPQLRFLGQTGSVLNIV</sequence>
<feature type="non-terminal residue" evidence="1">
    <location>
        <position position="322"/>
    </location>
</feature>
<reference evidence="1" key="1">
    <citation type="journal article" date="2015" name="Nature">
        <title>Complex archaea that bridge the gap between prokaryotes and eukaryotes.</title>
        <authorList>
            <person name="Spang A."/>
            <person name="Saw J.H."/>
            <person name="Jorgensen S.L."/>
            <person name="Zaremba-Niedzwiedzka K."/>
            <person name="Martijn J."/>
            <person name="Lind A.E."/>
            <person name="van Eijk R."/>
            <person name="Schleper C."/>
            <person name="Guy L."/>
            <person name="Ettema T.J."/>
        </authorList>
    </citation>
    <scope>NUCLEOTIDE SEQUENCE</scope>
</reference>
<dbReference type="AlphaFoldDB" id="A0A0F9BLR0"/>
<dbReference type="EMBL" id="LAZR01037231">
    <property type="protein sequence ID" value="KKL22745.1"/>
    <property type="molecule type" value="Genomic_DNA"/>
</dbReference>
<proteinExistence type="predicted"/>
<gene>
    <name evidence="1" type="ORF">LCGC14_2432350</name>
</gene>
<evidence type="ECO:0000313" key="1">
    <source>
        <dbReference type="EMBL" id="KKL22745.1"/>
    </source>
</evidence>
<protein>
    <submittedName>
        <fullName evidence="1">Uncharacterized protein</fullName>
    </submittedName>
</protein>
<accession>A0A0F9BLR0</accession>
<name>A0A0F9BLR0_9ZZZZ</name>
<comment type="caution">
    <text evidence="1">The sequence shown here is derived from an EMBL/GenBank/DDBJ whole genome shotgun (WGS) entry which is preliminary data.</text>
</comment>